<accession>A0A9P8PWN2</accession>
<name>A0A9P8PWN2_WICPI</name>
<comment type="caution">
    <text evidence="1">The sequence shown here is derived from an EMBL/GenBank/DDBJ whole genome shotgun (WGS) entry which is preliminary data.</text>
</comment>
<dbReference type="Proteomes" id="UP000774326">
    <property type="component" value="Unassembled WGS sequence"/>
</dbReference>
<dbReference type="AlphaFoldDB" id="A0A9P8PWN2"/>
<dbReference type="OrthoDB" id="10467823at2759"/>
<gene>
    <name evidence="1" type="ORF">WICPIJ_008586</name>
</gene>
<protein>
    <submittedName>
        <fullName evidence="1">Uncharacterized protein</fullName>
    </submittedName>
</protein>
<evidence type="ECO:0000313" key="2">
    <source>
        <dbReference type="Proteomes" id="UP000774326"/>
    </source>
</evidence>
<dbReference type="EMBL" id="JAEUBG010004897">
    <property type="protein sequence ID" value="KAH3679537.1"/>
    <property type="molecule type" value="Genomic_DNA"/>
</dbReference>
<reference evidence="1" key="1">
    <citation type="journal article" date="2021" name="Open Biol.">
        <title>Shared evolutionary footprints suggest mitochondrial oxidative damage underlies multiple complex I losses in fungi.</title>
        <authorList>
            <person name="Schikora-Tamarit M.A."/>
            <person name="Marcet-Houben M."/>
            <person name="Nosek J."/>
            <person name="Gabaldon T."/>
        </authorList>
    </citation>
    <scope>NUCLEOTIDE SEQUENCE</scope>
    <source>
        <strain evidence="1">CBS2887</strain>
    </source>
</reference>
<reference evidence="1" key="2">
    <citation type="submission" date="2021-01" db="EMBL/GenBank/DDBJ databases">
        <authorList>
            <person name="Schikora-Tamarit M.A."/>
        </authorList>
    </citation>
    <scope>NUCLEOTIDE SEQUENCE</scope>
    <source>
        <strain evidence="1">CBS2887</strain>
    </source>
</reference>
<proteinExistence type="predicted"/>
<evidence type="ECO:0000313" key="1">
    <source>
        <dbReference type="EMBL" id="KAH3679537.1"/>
    </source>
</evidence>
<organism evidence="1 2">
    <name type="scientific">Wickerhamomyces pijperi</name>
    <name type="common">Yeast</name>
    <name type="synonym">Pichia pijperi</name>
    <dbReference type="NCBI Taxonomy" id="599730"/>
    <lineage>
        <taxon>Eukaryota</taxon>
        <taxon>Fungi</taxon>
        <taxon>Dikarya</taxon>
        <taxon>Ascomycota</taxon>
        <taxon>Saccharomycotina</taxon>
        <taxon>Saccharomycetes</taxon>
        <taxon>Phaffomycetales</taxon>
        <taxon>Wickerhamomycetaceae</taxon>
        <taxon>Wickerhamomyces</taxon>
    </lineage>
</organism>
<keyword evidence="2" id="KW-1185">Reference proteome</keyword>
<sequence length="89" mass="10196">MVSSKLAEWKSRTSPTLMFTTPRKPWSFFLNFFWSKTWTDNTEFSLTKKSKVSFQYGFRVFLAAAVDLVCSPSTVRTPKGSGERNTSLL</sequence>